<gene>
    <name evidence="2" type="ORF">OWR29_03280</name>
</gene>
<evidence type="ECO:0000256" key="1">
    <source>
        <dbReference type="SAM" id="SignalP"/>
    </source>
</evidence>
<name>A0ABT4ATK0_9ACTN</name>
<keyword evidence="1" id="KW-0732">Signal</keyword>
<keyword evidence="3" id="KW-1185">Reference proteome</keyword>
<organism evidence="2 3">
    <name type="scientific">Paractinoplanes pyxinae</name>
    <dbReference type="NCBI Taxonomy" id="2997416"/>
    <lineage>
        <taxon>Bacteria</taxon>
        <taxon>Bacillati</taxon>
        <taxon>Actinomycetota</taxon>
        <taxon>Actinomycetes</taxon>
        <taxon>Micromonosporales</taxon>
        <taxon>Micromonosporaceae</taxon>
        <taxon>Paractinoplanes</taxon>
    </lineage>
</organism>
<dbReference type="RefSeq" id="WP_267560809.1">
    <property type="nucleotide sequence ID" value="NZ_JAPNTZ010000001.1"/>
</dbReference>
<protein>
    <submittedName>
        <fullName evidence="2">Uncharacterized protein</fullName>
    </submittedName>
</protein>
<proteinExistence type="predicted"/>
<sequence length="458" mass="49331">MRLLRVLAVMSLAAGSVAVAGPARAAGCLDPSVPLSVEENRLTVTLPGQDRPFARQMIEGAGFQGFTPALVRRLCAARSPGAAEKLLAREGEKLWHAAVDRAQRRGPVRGSLPYSDDRPLYWTRIEAMAAIRQLPLFSGQRLQLIETFDRASRGMPDINLPAGSKVKRVIVSGFDPYTLDGGVGGNNIRHGNPSGATALSLDGTRHGNAFIEAYTLPVSYPEFRRGYLEDTVGPFMRPGPRQVDASITVSQAGGAVFNLEQFNARYHGVSPGNDNFRPCAAVGGVPQLAVNNPECTITVVDRWGGPATPDLRDPPQWTSATLPVEAMIAADTGADVPRPPGDTWPDESVAFGVVHRTSYVEFPDCTAPERVTRDGVPPSPQSCSYSGGGGNYLSNESAYRNTLLRDRLGLSIPAGHIHTPDMQHFETDYEPSDATFDAWRLAIAQQTRNLVHVVADEA</sequence>
<accession>A0ABT4ATK0</accession>
<evidence type="ECO:0000313" key="2">
    <source>
        <dbReference type="EMBL" id="MCY1137005.1"/>
    </source>
</evidence>
<reference evidence="2" key="1">
    <citation type="submission" date="2022-11" db="EMBL/GenBank/DDBJ databases">
        <authorList>
            <person name="Somphong A."/>
            <person name="Phongsopitanun W."/>
        </authorList>
    </citation>
    <scope>NUCLEOTIDE SEQUENCE</scope>
    <source>
        <strain evidence="2">Pm04-4</strain>
    </source>
</reference>
<dbReference type="Proteomes" id="UP001151002">
    <property type="component" value="Unassembled WGS sequence"/>
</dbReference>
<dbReference type="EMBL" id="JAPNTZ010000001">
    <property type="protein sequence ID" value="MCY1137005.1"/>
    <property type="molecule type" value="Genomic_DNA"/>
</dbReference>
<comment type="caution">
    <text evidence="2">The sequence shown here is derived from an EMBL/GenBank/DDBJ whole genome shotgun (WGS) entry which is preliminary data.</text>
</comment>
<dbReference type="SUPFAM" id="SSF53182">
    <property type="entry name" value="Pyrrolidone carboxyl peptidase (pyroglutamate aminopeptidase)"/>
    <property type="match status" value="1"/>
</dbReference>
<feature type="chain" id="PRO_5045760560" evidence="1">
    <location>
        <begin position="26"/>
        <end position="458"/>
    </location>
</feature>
<feature type="signal peptide" evidence="1">
    <location>
        <begin position="1"/>
        <end position="25"/>
    </location>
</feature>
<dbReference type="InterPro" id="IPR036440">
    <property type="entry name" value="Peptidase_C15-like_sf"/>
</dbReference>
<evidence type="ECO:0000313" key="3">
    <source>
        <dbReference type="Proteomes" id="UP001151002"/>
    </source>
</evidence>
<dbReference type="Gene3D" id="3.40.630.20">
    <property type="entry name" value="Peptidase C15, pyroglutamyl peptidase I-like"/>
    <property type="match status" value="1"/>
</dbReference>